<name>A0ABD4T6G6_9CYAN</name>
<evidence type="ECO:0000313" key="2">
    <source>
        <dbReference type="Proteomes" id="UP000031561"/>
    </source>
</evidence>
<keyword evidence="2" id="KW-1185">Reference proteome</keyword>
<gene>
    <name evidence="1" type="ORF">QQ91_0015885</name>
</gene>
<dbReference type="Proteomes" id="UP000031561">
    <property type="component" value="Unassembled WGS sequence"/>
</dbReference>
<sequence length="200" mass="21434">MQSTSILSGTCHGALEAAFLLDGQACILGLSSAMVSRCEEAAQERMGAPVEQILPDVSNFRQPSAKGASSLALGTMIPLQVAGGTTLHTLQGTASWPPQGRYGVFVLYSYDRCPSEKSMLGIDAAIRCQRQQPDQFAEFSSKIRQSLQSKGIFFTNARMQPSVERALDVELVTDAGEIDIGEVQKRLVSISHVKALSPAC</sequence>
<dbReference type="RefSeq" id="WP_166276072.1">
    <property type="nucleotide sequence ID" value="NZ_JTHE03000091.1"/>
</dbReference>
<accession>A0ABD4T6G6</accession>
<evidence type="ECO:0000313" key="1">
    <source>
        <dbReference type="EMBL" id="MCM1984303.1"/>
    </source>
</evidence>
<organism evidence="1 2">
    <name type="scientific">Lyngbya confervoides BDU141951</name>
    <dbReference type="NCBI Taxonomy" id="1574623"/>
    <lineage>
        <taxon>Bacteria</taxon>
        <taxon>Bacillati</taxon>
        <taxon>Cyanobacteriota</taxon>
        <taxon>Cyanophyceae</taxon>
        <taxon>Oscillatoriophycideae</taxon>
        <taxon>Oscillatoriales</taxon>
        <taxon>Microcoleaceae</taxon>
        <taxon>Lyngbya</taxon>
    </lineage>
</organism>
<protein>
    <submittedName>
        <fullName evidence="1">Uncharacterized protein</fullName>
    </submittedName>
</protein>
<dbReference type="EMBL" id="JTHE03000091">
    <property type="protein sequence ID" value="MCM1984303.1"/>
    <property type="molecule type" value="Genomic_DNA"/>
</dbReference>
<dbReference type="AlphaFoldDB" id="A0ABD4T6G6"/>
<comment type="caution">
    <text evidence="1">The sequence shown here is derived from an EMBL/GenBank/DDBJ whole genome shotgun (WGS) entry which is preliminary data.</text>
</comment>
<proteinExistence type="predicted"/>
<reference evidence="1 2" key="1">
    <citation type="journal article" date="2015" name="Genome Announc.">
        <title>Draft Genome Sequence of Filamentous Marine Cyanobacterium Lyngbya confervoides Strain BDU141951.</title>
        <authorList>
            <person name="Chandrababunaidu M.M."/>
            <person name="Sen D."/>
            <person name="Tripathy S."/>
        </authorList>
    </citation>
    <scope>NUCLEOTIDE SEQUENCE [LARGE SCALE GENOMIC DNA]</scope>
    <source>
        <strain evidence="1 2">BDU141951</strain>
    </source>
</reference>